<dbReference type="RefSeq" id="WP_354696655.1">
    <property type="nucleotide sequence ID" value="NZ_JAZHOG010000013.1"/>
</dbReference>
<evidence type="ECO:0000256" key="6">
    <source>
        <dbReference type="ARBA" id="ARBA00012102"/>
    </source>
</evidence>
<comment type="catalytic activity">
    <reaction evidence="1 16">
        <text>(R)-pantothenate + ATP = (R)-4'-phosphopantothenate + ADP + H(+)</text>
        <dbReference type="Rhea" id="RHEA:16373"/>
        <dbReference type="ChEBI" id="CHEBI:10986"/>
        <dbReference type="ChEBI" id="CHEBI:15378"/>
        <dbReference type="ChEBI" id="CHEBI:29032"/>
        <dbReference type="ChEBI" id="CHEBI:30616"/>
        <dbReference type="ChEBI" id="CHEBI:456216"/>
        <dbReference type="EC" id="2.7.1.33"/>
    </reaction>
</comment>
<dbReference type="NCBIfam" id="NF009855">
    <property type="entry name" value="PRK13321.1"/>
    <property type="match status" value="1"/>
</dbReference>
<dbReference type="GO" id="GO:0004594">
    <property type="term" value="F:pantothenate kinase activity"/>
    <property type="evidence" value="ECO:0007669"/>
    <property type="project" value="UniProtKB-UniRule"/>
</dbReference>
<organism evidence="17 18">
    <name type="scientific">Elongatibacter sediminis</name>
    <dbReference type="NCBI Taxonomy" id="3119006"/>
    <lineage>
        <taxon>Bacteria</taxon>
        <taxon>Pseudomonadati</taxon>
        <taxon>Pseudomonadota</taxon>
        <taxon>Gammaproteobacteria</taxon>
        <taxon>Chromatiales</taxon>
        <taxon>Wenzhouxiangellaceae</taxon>
        <taxon>Elongatibacter</taxon>
    </lineage>
</organism>
<evidence type="ECO:0000256" key="15">
    <source>
        <dbReference type="ARBA" id="ARBA00040883"/>
    </source>
</evidence>
<evidence type="ECO:0000313" key="18">
    <source>
        <dbReference type="Proteomes" id="UP001359886"/>
    </source>
</evidence>
<evidence type="ECO:0000256" key="5">
    <source>
        <dbReference type="ARBA" id="ARBA00011738"/>
    </source>
</evidence>
<dbReference type="Gene3D" id="3.30.420.40">
    <property type="match status" value="2"/>
</dbReference>
<comment type="subcellular location">
    <subcellularLocation>
        <location evidence="3 16">Cytoplasm</location>
    </subcellularLocation>
</comment>
<keyword evidence="12 16" id="KW-0630">Potassium</keyword>
<feature type="binding site" evidence="16">
    <location>
        <begin position="107"/>
        <end position="110"/>
    </location>
    <ligand>
        <name>substrate</name>
    </ligand>
</feature>
<keyword evidence="18" id="KW-1185">Reference proteome</keyword>
<evidence type="ECO:0000256" key="4">
    <source>
        <dbReference type="ARBA" id="ARBA00005225"/>
    </source>
</evidence>
<comment type="subunit">
    <text evidence="5 16">Homodimer.</text>
</comment>
<keyword evidence="9 16" id="KW-0547">Nucleotide-binding</keyword>
<comment type="function">
    <text evidence="16">Catalyzes the phosphorylation of pantothenate (Pan), the first step in CoA biosynthesis.</text>
</comment>
<dbReference type="InterPro" id="IPR004619">
    <property type="entry name" value="Type_III_PanK"/>
</dbReference>
<keyword evidence="10 16" id="KW-0418">Kinase</keyword>
<dbReference type="InterPro" id="IPR043129">
    <property type="entry name" value="ATPase_NBD"/>
</dbReference>
<evidence type="ECO:0000256" key="11">
    <source>
        <dbReference type="ARBA" id="ARBA00022840"/>
    </source>
</evidence>
<comment type="cofactor">
    <cofactor evidence="16">
        <name>NH4(+)</name>
        <dbReference type="ChEBI" id="CHEBI:28938"/>
    </cofactor>
    <cofactor evidence="16">
        <name>K(+)</name>
        <dbReference type="ChEBI" id="CHEBI:29103"/>
    </cofactor>
    <text evidence="16">A monovalent cation. Ammonium or potassium.</text>
</comment>
<dbReference type="AlphaFoldDB" id="A0AAW9RGQ2"/>
<evidence type="ECO:0000256" key="9">
    <source>
        <dbReference type="ARBA" id="ARBA00022741"/>
    </source>
</evidence>
<dbReference type="GO" id="GO:0046872">
    <property type="term" value="F:metal ion binding"/>
    <property type="evidence" value="ECO:0007669"/>
    <property type="project" value="UniProtKB-KW"/>
</dbReference>
<dbReference type="PANTHER" id="PTHR34265:SF1">
    <property type="entry name" value="TYPE III PANTOTHENATE KINASE"/>
    <property type="match status" value="1"/>
</dbReference>
<feature type="binding site" evidence="16">
    <location>
        <position position="133"/>
    </location>
    <ligand>
        <name>ATP</name>
        <dbReference type="ChEBI" id="CHEBI:30616"/>
    </ligand>
</feature>
<feature type="binding site" evidence="16">
    <location>
        <position position="100"/>
    </location>
    <ligand>
        <name>substrate</name>
    </ligand>
</feature>
<evidence type="ECO:0000256" key="16">
    <source>
        <dbReference type="HAMAP-Rule" id="MF_01274"/>
    </source>
</evidence>
<evidence type="ECO:0000256" key="14">
    <source>
        <dbReference type="ARBA" id="ARBA00038036"/>
    </source>
</evidence>
<dbReference type="HAMAP" id="MF_01274">
    <property type="entry name" value="Pantothen_kinase_3"/>
    <property type="match status" value="1"/>
</dbReference>
<proteinExistence type="inferred from homology"/>
<comment type="caution">
    <text evidence="17">The sequence shown here is derived from an EMBL/GenBank/DDBJ whole genome shotgun (WGS) entry which is preliminary data.</text>
</comment>
<feature type="binding site" evidence="16">
    <location>
        <begin position="6"/>
        <end position="13"/>
    </location>
    <ligand>
        <name>ATP</name>
        <dbReference type="ChEBI" id="CHEBI:30616"/>
    </ligand>
</feature>
<name>A0AAW9RGQ2_9GAMM</name>
<evidence type="ECO:0000256" key="7">
    <source>
        <dbReference type="ARBA" id="ARBA00022490"/>
    </source>
</evidence>
<evidence type="ECO:0000256" key="2">
    <source>
        <dbReference type="ARBA" id="ARBA00001958"/>
    </source>
</evidence>
<evidence type="ECO:0000256" key="10">
    <source>
        <dbReference type="ARBA" id="ARBA00022777"/>
    </source>
</evidence>
<dbReference type="EC" id="2.7.1.33" evidence="6 16"/>
<accession>A0AAW9RGQ2</accession>
<feature type="binding site" evidence="16">
    <location>
        <position position="185"/>
    </location>
    <ligand>
        <name>substrate</name>
    </ligand>
</feature>
<dbReference type="GO" id="GO:0005524">
    <property type="term" value="F:ATP binding"/>
    <property type="evidence" value="ECO:0007669"/>
    <property type="project" value="UniProtKB-UniRule"/>
</dbReference>
<keyword evidence="11 16" id="KW-0067">ATP-binding</keyword>
<keyword evidence="16" id="KW-0479">Metal-binding</keyword>
<feature type="binding site" evidence="16">
    <location>
        <position position="130"/>
    </location>
    <ligand>
        <name>K(+)</name>
        <dbReference type="ChEBI" id="CHEBI:29103"/>
    </ligand>
</feature>
<dbReference type="CDD" id="cd24015">
    <property type="entry name" value="ASKHA_NBD_PanK-III"/>
    <property type="match status" value="1"/>
</dbReference>
<protein>
    <recommendedName>
        <fullName evidence="15 16">Type III pantothenate kinase</fullName>
        <ecNumber evidence="6 16">2.7.1.33</ecNumber>
    </recommendedName>
    <alternativeName>
        <fullName evidence="16">PanK-III</fullName>
    </alternativeName>
    <alternativeName>
        <fullName evidence="16">Pantothenic acid kinase</fullName>
    </alternativeName>
</protein>
<gene>
    <name evidence="16" type="primary">coaX</name>
    <name evidence="17" type="ORF">V3330_17030</name>
</gene>
<reference evidence="17 18" key="1">
    <citation type="submission" date="2024-02" db="EMBL/GenBank/DDBJ databases">
        <title>A novel Wenzhouxiangellaceae bacterium, isolated from coastal sediments.</title>
        <authorList>
            <person name="Du Z.-J."/>
            <person name="Ye Y.-Q."/>
            <person name="Zhang X.-Y."/>
        </authorList>
    </citation>
    <scope>NUCLEOTIDE SEQUENCE [LARGE SCALE GENOMIC DNA]</scope>
    <source>
        <strain evidence="17 18">CH-27</strain>
    </source>
</reference>
<keyword evidence="13 16" id="KW-0173">Coenzyme A biosynthesis</keyword>
<comment type="cofactor">
    <cofactor evidence="2">
        <name>K(+)</name>
        <dbReference type="ChEBI" id="CHEBI:29103"/>
    </cofactor>
</comment>
<dbReference type="SUPFAM" id="SSF53067">
    <property type="entry name" value="Actin-like ATPase domain"/>
    <property type="match status" value="2"/>
</dbReference>
<dbReference type="PANTHER" id="PTHR34265">
    <property type="entry name" value="TYPE III PANTOTHENATE KINASE"/>
    <property type="match status" value="1"/>
</dbReference>
<comment type="similarity">
    <text evidence="14 16">Belongs to the type III pantothenate kinase family.</text>
</comment>
<dbReference type="GO" id="GO:0005737">
    <property type="term" value="C:cytoplasm"/>
    <property type="evidence" value="ECO:0007669"/>
    <property type="project" value="UniProtKB-SubCell"/>
</dbReference>
<evidence type="ECO:0000256" key="1">
    <source>
        <dbReference type="ARBA" id="ARBA00001206"/>
    </source>
</evidence>
<evidence type="ECO:0000256" key="12">
    <source>
        <dbReference type="ARBA" id="ARBA00022958"/>
    </source>
</evidence>
<evidence type="ECO:0000256" key="3">
    <source>
        <dbReference type="ARBA" id="ARBA00004496"/>
    </source>
</evidence>
<dbReference type="GO" id="GO:0015937">
    <property type="term" value="P:coenzyme A biosynthetic process"/>
    <property type="evidence" value="ECO:0007669"/>
    <property type="project" value="UniProtKB-UniRule"/>
</dbReference>
<dbReference type="NCBIfam" id="TIGR00671">
    <property type="entry name" value="baf"/>
    <property type="match status" value="1"/>
</dbReference>
<comment type="pathway">
    <text evidence="4 16">Cofactor biosynthesis; coenzyme A biosynthesis; CoA from (R)-pantothenate: step 1/5.</text>
</comment>
<feature type="active site" description="Proton acceptor" evidence="16">
    <location>
        <position position="109"/>
    </location>
</feature>
<evidence type="ECO:0000256" key="8">
    <source>
        <dbReference type="ARBA" id="ARBA00022679"/>
    </source>
</evidence>
<keyword evidence="7 16" id="KW-0963">Cytoplasm</keyword>
<sequence length="257" mass="27702">MILCLDIGNSHIFGGVFDGENLRLTFRKASRTGASSDEHGLFFRSVLRENGIDPDAIERIAMCSVVPEVVYAISASCRKYFDLAPFILQAGVRTGLKIGYQNPKEVGTDRIANAIAGAHLLPGQDFLIIDLGTATTLCAVSRGRTYMGGVILSGLRLSMLALESGASKLGAVEIVRSERALGRTTSESIQSGLFLGHLGALREIIDRVVEEEYGGQRPRVLATGGFASLFEDQNLFDINVPDLVLQGLKLAEAMNRD</sequence>
<evidence type="ECO:0000313" key="17">
    <source>
        <dbReference type="EMBL" id="MEJ8569332.1"/>
    </source>
</evidence>
<evidence type="ECO:0000256" key="13">
    <source>
        <dbReference type="ARBA" id="ARBA00022993"/>
    </source>
</evidence>
<keyword evidence="8 16" id="KW-0808">Transferase</keyword>
<dbReference type="Pfam" id="PF03309">
    <property type="entry name" value="Pan_kinase"/>
    <property type="match status" value="1"/>
</dbReference>
<dbReference type="Proteomes" id="UP001359886">
    <property type="component" value="Unassembled WGS sequence"/>
</dbReference>
<dbReference type="EMBL" id="JAZHOG010000013">
    <property type="protein sequence ID" value="MEJ8569332.1"/>
    <property type="molecule type" value="Genomic_DNA"/>
</dbReference>